<dbReference type="InterPro" id="IPR036188">
    <property type="entry name" value="FAD/NAD-bd_sf"/>
</dbReference>
<dbReference type="InterPro" id="IPR023753">
    <property type="entry name" value="FAD/NAD-binding_dom"/>
</dbReference>
<dbReference type="PRINTS" id="PR00469">
    <property type="entry name" value="PNDRDTASEII"/>
</dbReference>
<dbReference type="InterPro" id="IPR005982">
    <property type="entry name" value="Thioredox_Rdtase"/>
</dbReference>
<gene>
    <name evidence="9" type="primary">trxB</name>
    <name evidence="9" type="ORF">ARMA_1166</name>
    <name evidence="10" type="ORF">SE16_08725</name>
</gene>
<comment type="caution">
    <text evidence="9">The sequence shown here is derived from an EMBL/GenBank/DDBJ whole genome shotgun (WGS) entry which is preliminary data.</text>
</comment>
<proteinExistence type="inferred from homology"/>
<dbReference type="GO" id="GO:0019430">
    <property type="term" value="P:removal of superoxide radicals"/>
    <property type="evidence" value="ECO:0007669"/>
    <property type="project" value="UniProtKB-UniRule"/>
</dbReference>
<keyword evidence="1 6" id="KW-0285">Flavoprotein</keyword>
<dbReference type="RefSeq" id="WP_054492651.1">
    <property type="nucleotide sequence ID" value="NZ_BBZA01000078.1"/>
</dbReference>
<dbReference type="EMBL" id="BBZA01000078">
    <property type="protein sequence ID" value="GAP62743.1"/>
    <property type="molecule type" value="Genomic_DNA"/>
</dbReference>
<comment type="subunit">
    <text evidence="6">Homodimer.</text>
</comment>
<reference evidence="11" key="3">
    <citation type="submission" date="2015-08" db="EMBL/GenBank/DDBJ databases">
        <title>Draft Genome Sequence of a Heterotrophic Facultative Anaerobic Bacterium Ardenticatena maritima Strain 110S.</title>
        <authorList>
            <person name="Kawaichi S."/>
            <person name="Yoshida T."/>
            <person name="Sako Y."/>
            <person name="Nakamura R."/>
        </authorList>
    </citation>
    <scope>NUCLEOTIDE SEQUENCE [LARGE SCALE GENOMIC DNA]</scope>
    <source>
        <strain evidence="11">110S</strain>
    </source>
</reference>
<dbReference type="Proteomes" id="UP000037784">
    <property type="component" value="Unassembled WGS sequence"/>
</dbReference>
<dbReference type="NCBIfam" id="TIGR01292">
    <property type="entry name" value="TRX_reduct"/>
    <property type="match status" value="1"/>
</dbReference>
<protein>
    <recommendedName>
        <fullName evidence="6">Thioredoxin reductase</fullName>
        <ecNumber evidence="6">1.8.1.9</ecNumber>
    </recommendedName>
</protein>
<dbReference type="AlphaFoldDB" id="A0A0M8K6E5"/>
<accession>A0A0M8K6E5</accession>
<evidence type="ECO:0000313" key="9">
    <source>
        <dbReference type="EMBL" id="GAP62743.1"/>
    </source>
</evidence>
<evidence type="ECO:0000256" key="7">
    <source>
        <dbReference type="RuleBase" id="RU003881"/>
    </source>
</evidence>
<dbReference type="STRING" id="872965.SE16_08725"/>
<evidence type="ECO:0000256" key="1">
    <source>
        <dbReference type="ARBA" id="ARBA00022630"/>
    </source>
</evidence>
<dbReference type="Pfam" id="PF07992">
    <property type="entry name" value="Pyr_redox_2"/>
    <property type="match status" value="1"/>
</dbReference>
<dbReference type="FunCoup" id="A0A0M8K6E5">
    <property type="interactions" value="279"/>
</dbReference>
<dbReference type="Gene3D" id="3.50.50.60">
    <property type="entry name" value="FAD/NAD(P)-binding domain"/>
    <property type="match status" value="2"/>
</dbReference>
<reference evidence="9 11" key="1">
    <citation type="journal article" date="2015" name="Genome Announc.">
        <title>Draft Genome Sequence of a Heterotrophic Facultative Anaerobic Thermophilic Bacterium, Ardenticatena maritima Strain 110ST.</title>
        <authorList>
            <person name="Kawaichi S."/>
            <person name="Yoshida T."/>
            <person name="Sako Y."/>
            <person name="Nakamura R."/>
        </authorList>
    </citation>
    <scope>NUCLEOTIDE SEQUENCE [LARGE SCALE GENOMIC DNA]</scope>
    <source>
        <strain evidence="9 11">110S</strain>
    </source>
</reference>
<evidence type="ECO:0000256" key="6">
    <source>
        <dbReference type="RuleBase" id="RU003880"/>
    </source>
</evidence>
<dbReference type="PANTHER" id="PTHR48105">
    <property type="entry name" value="THIOREDOXIN REDUCTASE 1-RELATED-RELATED"/>
    <property type="match status" value="1"/>
</dbReference>
<dbReference type="InParanoid" id="A0A0M8K6E5"/>
<dbReference type="PRINTS" id="PR00368">
    <property type="entry name" value="FADPNR"/>
</dbReference>
<evidence type="ECO:0000259" key="8">
    <source>
        <dbReference type="Pfam" id="PF07992"/>
    </source>
</evidence>
<dbReference type="Proteomes" id="UP000050502">
    <property type="component" value="Unassembled WGS sequence"/>
</dbReference>
<comment type="catalytic activity">
    <reaction evidence="6">
        <text>[thioredoxin]-dithiol + NADP(+) = [thioredoxin]-disulfide + NADPH + H(+)</text>
        <dbReference type="Rhea" id="RHEA:20345"/>
        <dbReference type="Rhea" id="RHEA-COMP:10698"/>
        <dbReference type="Rhea" id="RHEA-COMP:10700"/>
        <dbReference type="ChEBI" id="CHEBI:15378"/>
        <dbReference type="ChEBI" id="CHEBI:29950"/>
        <dbReference type="ChEBI" id="CHEBI:50058"/>
        <dbReference type="ChEBI" id="CHEBI:57783"/>
        <dbReference type="ChEBI" id="CHEBI:58349"/>
        <dbReference type="EC" id="1.8.1.9"/>
    </reaction>
</comment>
<comment type="cofactor">
    <cofactor evidence="7">
        <name>FAD</name>
        <dbReference type="ChEBI" id="CHEBI:57692"/>
    </cofactor>
    <text evidence="7">Binds 1 FAD per subunit.</text>
</comment>
<evidence type="ECO:0000256" key="2">
    <source>
        <dbReference type="ARBA" id="ARBA00022827"/>
    </source>
</evidence>
<dbReference type="EMBL" id="LGKN01000005">
    <property type="protein sequence ID" value="KPL87682.1"/>
    <property type="molecule type" value="Genomic_DNA"/>
</dbReference>
<evidence type="ECO:0000256" key="4">
    <source>
        <dbReference type="ARBA" id="ARBA00023157"/>
    </source>
</evidence>
<name>A0A0M8K6E5_9CHLR</name>
<evidence type="ECO:0000313" key="11">
    <source>
        <dbReference type="Proteomes" id="UP000037784"/>
    </source>
</evidence>
<dbReference type="GO" id="GO:0005737">
    <property type="term" value="C:cytoplasm"/>
    <property type="evidence" value="ECO:0007669"/>
    <property type="project" value="InterPro"/>
</dbReference>
<keyword evidence="7" id="KW-0521">NADP</keyword>
<organism evidence="9 11">
    <name type="scientific">Ardenticatena maritima</name>
    <dbReference type="NCBI Taxonomy" id="872965"/>
    <lineage>
        <taxon>Bacteria</taxon>
        <taxon>Bacillati</taxon>
        <taxon>Chloroflexota</taxon>
        <taxon>Ardenticatenia</taxon>
        <taxon>Ardenticatenales</taxon>
        <taxon>Ardenticatenaceae</taxon>
        <taxon>Ardenticatena</taxon>
    </lineage>
</organism>
<keyword evidence="11" id="KW-1185">Reference proteome</keyword>
<evidence type="ECO:0000313" key="12">
    <source>
        <dbReference type="Proteomes" id="UP000050502"/>
    </source>
</evidence>
<sequence length="317" mass="34501">MAQREKVIILGSGPAGLAAAIYTARAQLEPLVITGNELGGQVATTNEVENYPGFPEGLTGPELVERFREQAEKFGARLEFDEAVAVEFREQPPHLVRTHGGEYEADAIIVAVGASPRKLGVPGEKELTGYGVSYCATCDGFFFRGKDVVVVGGGDSALEEGLFLTKFANSVRVIHRRDELRAGPFLQKRAFANDKMSFIWNTVVTAIEGDGKVERVKTRNVVTGEEGELETDGVFIYIGHYPNTDIFKGQLEMDDHGYILVDRFMRTNVEGVFAAGEAADPIYRQVATSAGDGVKAAMQVERYLSEKSGRELVGEEA</sequence>
<dbReference type="GO" id="GO:0004791">
    <property type="term" value="F:thioredoxin-disulfide reductase (NADPH) activity"/>
    <property type="evidence" value="ECO:0007669"/>
    <property type="project" value="UniProtKB-UniRule"/>
</dbReference>
<dbReference type="SUPFAM" id="SSF51905">
    <property type="entry name" value="FAD/NAD(P)-binding domain"/>
    <property type="match status" value="1"/>
</dbReference>
<evidence type="ECO:0000256" key="5">
    <source>
        <dbReference type="ARBA" id="ARBA00023284"/>
    </source>
</evidence>
<dbReference type="InterPro" id="IPR008255">
    <property type="entry name" value="Pyr_nucl-diS_OxRdtase_2_AS"/>
</dbReference>
<dbReference type="EC" id="1.8.1.9" evidence="6"/>
<reference evidence="10 12" key="2">
    <citation type="submission" date="2015-07" db="EMBL/GenBank/DDBJ databases">
        <title>Whole genome sequence of Ardenticatena maritima DSM 23922.</title>
        <authorList>
            <person name="Hemp J."/>
            <person name="Ward L.M."/>
            <person name="Pace L.A."/>
            <person name="Fischer W.W."/>
        </authorList>
    </citation>
    <scope>NUCLEOTIDE SEQUENCE [LARGE SCALE GENOMIC DNA]</scope>
    <source>
        <strain evidence="10 12">110S</strain>
    </source>
</reference>
<keyword evidence="5 6" id="KW-0676">Redox-active center</keyword>
<dbReference type="InterPro" id="IPR050097">
    <property type="entry name" value="Ferredoxin-NADP_redctase_2"/>
</dbReference>
<keyword evidence="3 6" id="KW-0560">Oxidoreductase</keyword>
<dbReference type="PATRIC" id="fig|872965.6.peg.1780"/>
<feature type="domain" description="FAD/NAD(P)-binding" evidence="8">
    <location>
        <begin position="6"/>
        <end position="292"/>
    </location>
</feature>
<evidence type="ECO:0000313" key="10">
    <source>
        <dbReference type="EMBL" id="KPL87682.1"/>
    </source>
</evidence>
<dbReference type="PROSITE" id="PS00573">
    <property type="entry name" value="PYRIDINE_REDOX_2"/>
    <property type="match status" value="1"/>
</dbReference>
<comment type="similarity">
    <text evidence="6">Belongs to the class-II pyridine nucleotide-disulfide oxidoreductase family.</text>
</comment>
<evidence type="ECO:0000256" key="3">
    <source>
        <dbReference type="ARBA" id="ARBA00023002"/>
    </source>
</evidence>
<dbReference type="OrthoDB" id="9806179at2"/>
<keyword evidence="4" id="KW-1015">Disulfide bond</keyword>
<keyword evidence="2 6" id="KW-0274">FAD</keyword>